<dbReference type="Proteomes" id="UP000623467">
    <property type="component" value="Unassembled WGS sequence"/>
</dbReference>
<protein>
    <submittedName>
        <fullName evidence="3">Uncharacterized protein</fullName>
    </submittedName>
</protein>
<evidence type="ECO:0000256" key="2">
    <source>
        <dbReference type="SAM" id="Phobius"/>
    </source>
</evidence>
<organism evidence="3 4">
    <name type="scientific">Mycena sanguinolenta</name>
    <dbReference type="NCBI Taxonomy" id="230812"/>
    <lineage>
        <taxon>Eukaryota</taxon>
        <taxon>Fungi</taxon>
        <taxon>Dikarya</taxon>
        <taxon>Basidiomycota</taxon>
        <taxon>Agaricomycotina</taxon>
        <taxon>Agaricomycetes</taxon>
        <taxon>Agaricomycetidae</taxon>
        <taxon>Agaricales</taxon>
        <taxon>Marasmiineae</taxon>
        <taxon>Mycenaceae</taxon>
        <taxon>Mycena</taxon>
    </lineage>
</organism>
<keyword evidence="4" id="KW-1185">Reference proteome</keyword>
<evidence type="ECO:0000313" key="3">
    <source>
        <dbReference type="EMBL" id="KAF7349271.1"/>
    </source>
</evidence>
<evidence type="ECO:0000313" key="4">
    <source>
        <dbReference type="Proteomes" id="UP000623467"/>
    </source>
</evidence>
<feature type="compositionally biased region" description="Basic and acidic residues" evidence="1">
    <location>
        <begin position="157"/>
        <end position="167"/>
    </location>
</feature>
<dbReference type="OrthoDB" id="3051128at2759"/>
<keyword evidence="2" id="KW-0472">Membrane</keyword>
<proteinExistence type="predicted"/>
<keyword evidence="2" id="KW-0812">Transmembrane</keyword>
<name>A0A8H7CV91_9AGAR</name>
<feature type="transmembrane region" description="Helical" evidence="2">
    <location>
        <begin position="16"/>
        <end position="37"/>
    </location>
</feature>
<reference evidence="3" key="1">
    <citation type="submission" date="2020-05" db="EMBL/GenBank/DDBJ databases">
        <title>Mycena genomes resolve the evolution of fungal bioluminescence.</title>
        <authorList>
            <person name="Tsai I.J."/>
        </authorList>
    </citation>
    <scope>NUCLEOTIDE SEQUENCE</scope>
    <source>
        <strain evidence="3">160909Yilan</strain>
    </source>
</reference>
<keyword evidence="2" id="KW-1133">Transmembrane helix</keyword>
<dbReference type="EMBL" id="JACAZH010000016">
    <property type="protein sequence ID" value="KAF7349271.1"/>
    <property type="molecule type" value="Genomic_DNA"/>
</dbReference>
<feature type="compositionally biased region" description="Low complexity" evidence="1">
    <location>
        <begin position="133"/>
        <end position="148"/>
    </location>
</feature>
<dbReference type="AlphaFoldDB" id="A0A8H7CV91"/>
<accession>A0A8H7CV91</accession>
<comment type="caution">
    <text evidence="3">The sequence shown here is derived from an EMBL/GenBank/DDBJ whole genome shotgun (WGS) entry which is preliminary data.</text>
</comment>
<sequence length="236" mass="24995">MNNGGNNDVDQPTSALYQYAVPAAVFIFAAVSITIYFRASFRRGSPSGQGFVVAVRGTHPHLAGLGGQTHVVDPRMKPPVFDAYLNLGLDGDGAGDVGRQWDCDHEQTRTDTEWAEIMPLAVANLDLDRDANGDSAAARAAKRASAASPSPPPDARPSAEVDPRPPDVIEAGWDTDITQRVLVSVIVAMPVASEFASGVGLGAGDDNRDEVHALPYLELGRVEVDVLEVPTRAAVR</sequence>
<evidence type="ECO:0000256" key="1">
    <source>
        <dbReference type="SAM" id="MobiDB-lite"/>
    </source>
</evidence>
<feature type="region of interest" description="Disordered" evidence="1">
    <location>
        <begin position="133"/>
        <end position="170"/>
    </location>
</feature>
<gene>
    <name evidence="3" type="ORF">MSAN_01716600</name>
</gene>